<dbReference type="GeneID" id="64594160"/>
<keyword evidence="2" id="KW-1185">Reference proteome</keyword>
<evidence type="ECO:0000313" key="2">
    <source>
        <dbReference type="Proteomes" id="UP000719766"/>
    </source>
</evidence>
<organism evidence="1 2">
    <name type="scientific">Suillus plorans</name>
    <dbReference type="NCBI Taxonomy" id="116603"/>
    <lineage>
        <taxon>Eukaryota</taxon>
        <taxon>Fungi</taxon>
        <taxon>Dikarya</taxon>
        <taxon>Basidiomycota</taxon>
        <taxon>Agaricomycotina</taxon>
        <taxon>Agaricomycetes</taxon>
        <taxon>Agaricomycetidae</taxon>
        <taxon>Boletales</taxon>
        <taxon>Suillineae</taxon>
        <taxon>Suillaceae</taxon>
        <taxon>Suillus</taxon>
    </lineage>
</organism>
<reference evidence="1" key="1">
    <citation type="journal article" date="2020" name="New Phytol.">
        <title>Comparative genomics reveals dynamic genome evolution in host specialist ectomycorrhizal fungi.</title>
        <authorList>
            <person name="Lofgren L.A."/>
            <person name="Nguyen N.H."/>
            <person name="Vilgalys R."/>
            <person name="Ruytinx J."/>
            <person name="Liao H.L."/>
            <person name="Branco S."/>
            <person name="Kuo A."/>
            <person name="LaButti K."/>
            <person name="Lipzen A."/>
            <person name="Andreopoulos W."/>
            <person name="Pangilinan J."/>
            <person name="Riley R."/>
            <person name="Hundley H."/>
            <person name="Na H."/>
            <person name="Barry K."/>
            <person name="Grigoriev I.V."/>
            <person name="Stajich J.E."/>
            <person name="Kennedy P.G."/>
        </authorList>
    </citation>
    <scope>NUCLEOTIDE SEQUENCE</scope>
    <source>
        <strain evidence="1">S12</strain>
    </source>
</reference>
<dbReference type="AlphaFoldDB" id="A0A9P7DED0"/>
<protein>
    <submittedName>
        <fullName evidence="1">Uncharacterized protein</fullName>
    </submittedName>
</protein>
<dbReference type="RefSeq" id="XP_041157702.1">
    <property type="nucleotide sequence ID" value="XM_041300396.1"/>
</dbReference>
<dbReference type="EMBL" id="JABBWE010000047">
    <property type="protein sequence ID" value="KAG1790769.1"/>
    <property type="molecule type" value="Genomic_DNA"/>
</dbReference>
<dbReference type="Proteomes" id="UP000719766">
    <property type="component" value="Unassembled WGS sequence"/>
</dbReference>
<proteinExistence type="predicted"/>
<sequence length="307" mass="34004">MICRSPKLWMTVEEDAFLRALLPEYMKSSGQSTCAIIKHKEAVKHWFRWQTNSAHLAHSVKQKHTEVLVEWKHDRELAKVGLVEELDDDAKIQRYRAFNKLGSHLDQKFCHLSYKTGGLKFTCIAGGCNPSTGEVMAANFHLGETDTGAEFSACYPGFLDIQITYADFVMEAVDFSCGNNGALSEPTVSPPIMSPAVAHHDELPSLPAVPDIQAAILWPQLMSPQMLSPSLLNKTAGGATTGTAIGTSDHLTPLTAEGPKDLTVQHANMSHRNMDRHSTSLGHRIHISVLWQELQRVKKMMNLISHL</sequence>
<name>A0A9P7DED0_9AGAM</name>
<accession>A0A9P7DED0</accession>
<comment type="caution">
    <text evidence="1">The sequence shown here is derived from an EMBL/GenBank/DDBJ whole genome shotgun (WGS) entry which is preliminary data.</text>
</comment>
<gene>
    <name evidence="1" type="ORF">HD556DRAFT_1310315</name>
</gene>
<evidence type="ECO:0000313" key="1">
    <source>
        <dbReference type="EMBL" id="KAG1790769.1"/>
    </source>
</evidence>